<evidence type="ECO:0000256" key="1">
    <source>
        <dbReference type="SAM" id="MobiDB-lite"/>
    </source>
</evidence>
<evidence type="ECO:0000313" key="2">
    <source>
        <dbReference type="EMBL" id="PTQ53855.1"/>
    </source>
</evidence>
<organism evidence="2 3">
    <name type="scientific">Hydrogenibacillus schlegelii</name>
    <name type="common">Bacillus schlegelii</name>
    <dbReference type="NCBI Taxonomy" id="1484"/>
    <lineage>
        <taxon>Bacteria</taxon>
        <taxon>Bacillati</taxon>
        <taxon>Bacillota</taxon>
        <taxon>Bacilli</taxon>
        <taxon>Bacillales</taxon>
        <taxon>Bacillales Family X. Incertae Sedis</taxon>
        <taxon>Hydrogenibacillus</taxon>
    </lineage>
</organism>
<feature type="region of interest" description="Disordered" evidence="1">
    <location>
        <begin position="1"/>
        <end position="40"/>
    </location>
</feature>
<reference evidence="2 3" key="1">
    <citation type="submission" date="2017-08" db="EMBL/GenBank/DDBJ databases">
        <title>Burning lignite coal seam in the remote Altai Mountains harbors a hydrogen-driven thermophilic microbial community.</title>
        <authorList>
            <person name="Kadnikov V.V."/>
            <person name="Mardanov A.V."/>
            <person name="Ivasenko D."/>
            <person name="Beletsky A.V."/>
            <person name="Karnachuk O.V."/>
            <person name="Ravin N.V."/>
        </authorList>
    </citation>
    <scope>NUCLEOTIDE SEQUENCE [LARGE SCALE GENOMIC DNA]</scope>
    <source>
        <strain evidence="2">AL33</strain>
    </source>
</reference>
<accession>A0A2T5GCF9</accession>
<protein>
    <submittedName>
        <fullName evidence="2">Uncharacterized protein</fullName>
    </submittedName>
</protein>
<dbReference type="AlphaFoldDB" id="A0A2T5GCF9"/>
<sequence>MTPAKRGRTLPLLSFSRKGGPGARKTSGGLQRRPSHPAGP</sequence>
<gene>
    <name evidence="2" type="ORF">HSCHL_1229</name>
</gene>
<dbReference type="Proteomes" id="UP000244180">
    <property type="component" value="Unassembled WGS sequence"/>
</dbReference>
<comment type="caution">
    <text evidence="2">The sequence shown here is derived from an EMBL/GenBank/DDBJ whole genome shotgun (WGS) entry which is preliminary data.</text>
</comment>
<dbReference type="EMBL" id="PEBV01000009">
    <property type="protein sequence ID" value="PTQ53855.1"/>
    <property type="molecule type" value="Genomic_DNA"/>
</dbReference>
<name>A0A2T5GCF9_HYDSH</name>
<evidence type="ECO:0000313" key="3">
    <source>
        <dbReference type="Proteomes" id="UP000244180"/>
    </source>
</evidence>
<proteinExistence type="predicted"/>